<proteinExistence type="predicted"/>
<name>A0A9N9EHR9_9GLOM</name>
<dbReference type="EMBL" id="CAJVPY010007129">
    <property type="protein sequence ID" value="CAG8675632.1"/>
    <property type="molecule type" value="Genomic_DNA"/>
</dbReference>
<sequence>VQESRTEESKTEELENEIAEDDELIISGKTDLDDLLQKFKGLQ</sequence>
<gene>
    <name evidence="2" type="ORF">DERYTH_LOCUS11494</name>
</gene>
<feature type="non-terminal residue" evidence="2">
    <location>
        <position position="1"/>
    </location>
</feature>
<dbReference type="AlphaFoldDB" id="A0A9N9EHR9"/>
<feature type="compositionally biased region" description="Basic and acidic residues" evidence="1">
    <location>
        <begin position="1"/>
        <end position="13"/>
    </location>
</feature>
<organism evidence="2 3">
    <name type="scientific">Dentiscutata erythropus</name>
    <dbReference type="NCBI Taxonomy" id="1348616"/>
    <lineage>
        <taxon>Eukaryota</taxon>
        <taxon>Fungi</taxon>
        <taxon>Fungi incertae sedis</taxon>
        <taxon>Mucoromycota</taxon>
        <taxon>Glomeromycotina</taxon>
        <taxon>Glomeromycetes</taxon>
        <taxon>Diversisporales</taxon>
        <taxon>Gigasporaceae</taxon>
        <taxon>Dentiscutata</taxon>
    </lineage>
</organism>
<feature type="region of interest" description="Disordered" evidence="1">
    <location>
        <begin position="1"/>
        <end position="22"/>
    </location>
</feature>
<keyword evidence="3" id="KW-1185">Reference proteome</keyword>
<evidence type="ECO:0000313" key="2">
    <source>
        <dbReference type="EMBL" id="CAG8675632.1"/>
    </source>
</evidence>
<evidence type="ECO:0000313" key="3">
    <source>
        <dbReference type="Proteomes" id="UP000789405"/>
    </source>
</evidence>
<dbReference type="Proteomes" id="UP000789405">
    <property type="component" value="Unassembled WGS sequence"/>
</dbReference>
<evidence type="ECO:0000256" key="1">
    <source>
        <dbReference type="SAM" id="MobiDB-lite"/>
    </source>
</evidence>
<comment type="caution">
    <text evidence="2">The sequence shown here is derived from an EMBL/GenBank/DDBJ whole genome shotgun (WGS) entry which is preliminary data.</text>
</comment>
<reference evidence="2" key="1">
    <citation type="submission" date="2021-06" db="EMBL/GenBank/DDBJ databases">
        <authorList>
            <person name="Kallberg Y."/>
            <person name="Tangrot J."/>
            <person name="Rosling A."/>
        </authorList>
    </citation>
    <scope>NUCLEOTIDE SEQUENCE</scope>
    <source>
        <strain evidence="2">MA453B</strain>
    </source>
</reference>
<protein>
    <submittedName>
        <fullName evidence="2">11790_t:CDS:1</fullName>
    </submittedName>
</protein>
<accession>A0A9N9EHR9</accession>